<organism evidence="1 2">
    <name type="scientific">Hungatella hominis</name>
    <dbReference type="NCBI Taxonomy" id="2763050"/>
    <lineage>
        <taxon>Bacteria</taxon>
        <taxon>Bacillati</taxon>
        <taxon>Bacillota</taxon>
        <taxon>Clostridia</taxon>
        <taxon>Lachnospirales</taxon>
        <taxon>Lachnospiraceae</taxon>
        <taxon>Hungatella</taxon>
    </lineage>
</organism>
<gene>
    <name evidence="1" type="ORF">H8S75_02035</name>
</gene>
<proteinExistence type="predicted"/>
<dbReference type="Gene3D" id="1.10.10.10">
    <property type="entry name" value="Winged helix-like DNA-binding domain superfamily/Winged helix DNA-binding domain"/>
    <property type="match status" value="1"/>
</dbReference>
<reference evidence="1 2" key="1">
    <citation type="submission" date="2020-08" db="EMBL/GenBank/DDBJ databases">
        <title>Genome public.</title>
        <authorList>
            <person name="Liu C."/>
            <person name="Sun Q."/>
        </authorList>
    </citation>
    <scope>NUCLEOTIDE SEQUENCE [LARGE SCALE GENOMIC DNA]</scope>
    <source>
        <strain evidence="1 2">NSJ-66</strain>
    </source>
</reference>
<dbReference type="InterPro" id="IPR036388">
    <property type="entry name" value="WH-like_DNA-bd_sf"/>
</dbReference>
<accession>A0ABR7H0N3</accession>
<comment type="caution">
    <text evidence="1">The sequence shown here is derived from an EMBL/GenBank/DDBJ whole genome shotgun (WGS) entry which is preliminary data.</text>
</comment>
<sequence length="58" mass="6869">MNNNRDRVLLFTEEFTKKHGYTPTTYQISNELYIPHDKVFSIMEALRADGKIQINRPL</sequence>
<dbReference type="Proteomes" id="UP000634672">
    <property type="component" value="Unassembled WGS sequence"/>
</dbReference>
<name>A0ABR7H0N3_9FIRM</name>
<keyword evidence="2" id="KW-1185">Reference proteome</keyword>
<evidence type="ECO:0000313" key="1">
    <source>
        <dbReference type="EMBL" id="MBC5706734.1"/>
    </source>
</evidence>
<dbReference type="RefSeq" id="WP_187018963.1">
    <property type="nucleotide sequence ID" value="NZ_JACOPB010000001.1"/>
</dbReference>
<evidence type="ECO:0000313" key="2">
    <source>
        <dbReference type="Proteomes" id="UP000634672"/>
    </source>
</evidence>
<protein>
    <recommendedName>
        <fullName evidence="3">LexA repressor DNA-binding domain-containing protein</fullName>
    </recommendedName>
</protein>
<dbReference type="EMBL" id="JACOPB010000001">
    <property type="protein sequence ID" value="MBC5706734.1"/>
    <property type="molecule type" value="Genomic_DNA"/>
</dbReference>
<evidence type="ECO:0008006" key="3">
    <source>
        <dbReference type="Google" id="ProtNLM"/>
    </source>
</evidence>